<gene>
    <name evidence="5" type="ORF">FD51_GL002111</name>
</gene>
<proteinExistence type="predicted"/>
<evidence type="ECO:0000313" key="6">
    <source>
        <dbReference type="Proteomes" id="UP000051984"/>
    </source>
</evidence>
<dbReference type="eggNOG" id="COG4152">
    <property type="taxonomic scope" value="Bacteria"/>
</dbReference>
<protein>
    <recommendedName>
        <fullName evidence="4">Daunorubicin resistance ATP-binding protein DrrA1/2-like C-terminal domain-containing protein</fullName>
    </recommendedName>
</protein>
<name>A0A0R1EVM5_LACZE</name>
<dbReference type="GO" id="GO:0005524">
    <property type="term" value="F:ATP binding"/>
    <property type="evidence" value="ECO:0007669"/>
    <property type="project" value="UniProtKB-KW"/>
</dbReference>
<dbReference type="EMBL" id="AZCT01000003">
    <property type="protein sequence ID" value="KRK12958.1"/>
    <property type="molecule type" value="Genomic_DNA"/>
</dbReference>
<dbReference type="Proteomes" id="UP000051984">
    <property type="component" value="Unassembled WGS sequence"/>
</dbReference>
<feature type="domain" description="Daunorubicin resistance ATP-binding protein DrrA1/2-like C-terminal" evidence="4">
    <location>
        <begin position="3"/>
        <end position="52"/>
    </location>
</feature>
<evidence type="ECO:0000259" key="4">
    <source>
        <dbReference type="Pfam" id="PF13732"/>
    </source>
</evidence>
<evidence type="ECO:0000256" key="1">
    <source>
        <dbReference type="ARBA" id="ARBA00022448"/>
    </source>
</evidence>
<sequence>MTNIRQHGQEFELTLADPAVGRQIFEKAVANGYIPEFRQQPPTLDEIFRLKVGETHA</sequence>
<dbReference type="InterPro" id="IPR025302">
    <property type="entry name" value="DrrA1/2-like_C"/>
</dbReference>
<organism evidence="5 6">
    <name type="scientific">Lacticaseibacillus zeae DSM 20178 = KCTC 3804</name>
    <dbReference type="NCBI Taxonomy" id="1423816"/>
    <lineage>
        <taxon>Bacteria</taxon>
        <taxon>Bacillati</taxon>
        <taxon>Bacillota</taxon>
        <taxon>Bacilli</taxon>
        <taxon>Lactobacillales</taxon>
        <taxon>Lactobacillaceae</taxon>
        <taxon>Lacticaseibacillus</taxon>
    </lineage>
</organism>
<evidence type="ECO:0000256" key="2">
    <source>
        <dbReference type="ARBA" id="ARBA00022741"/>
    </source>
</evidence>
<comment type="caution">
    <text evidence="5">The sequence shown here is derived from an EMBL/GenBank/DDBJ whole genome shotgun (WGS) entry which is preliminary data.</text>
</comment>
<keyword evidence="2" id="KW-0547">Nucleotide-binding</keyword>
<dbReference type="AlphaFoldDB" id="A0A0R1EVM5"/>
<dbReference type="Pfam" id="PF13732">
    <property type="entry name" value="DrrA1-3_C"/>
    <property type="match status" value="1"/>
</dbReference>
<keyword evidence="3" id="KW-0067">ATP-binding</keyword>
<evidence type="ECO:0000256" key="3">
    <source>
        <dbReference type="ARBA" id="ARBA00022840"/>
    </source>
</evidence>
<keyword evidence="1" id="KW-0813">Transport</keyword>
<evidence type="ECO:0000313" key="5">
    <source>
        <dbReference type="EMBL" id="KRK12958.1"/>
    </source>
</evidence>
<dbReference type="PATRIC" id="fig|1423816.3.peg.2190"/>
<reference evidence="5 6" key="1">
    <citation type="journal article" date="2015" name="Genome Announc.">
        <title>Expanding the biotechnology potential of lactobacilli through comparative genomics of 213 strains and associated genera.</title>
        <authorList>
            <person name="Sun Z."/>
            <person name="Harris H.M."/>
            <person name="McCann A."/>
            <person name="Guo C."/>
            <person name="Argimon S."/>
            <person name="Zhang W."/>
            <person name="Yang X."/>
            <person name="Jeffery I.B."/>
            <person name="Cooney J.C."/>
            <person name="Kagawa T.F."/>
            <person name="Liu W."/>
            <person name="Song Y."/>
            <person name="Salvetti E."/>
            <person name="Wrobel A."/>
            <person name="Rasinkangas P."/>
            <person name="Parkhill J."/>
            <person name="Rea M.C."/>
            <person name="O'Sullivan O."/>
            <person name="Ritari J."/>
            <person name="Douillard F.P."/>
            <person name="Paul Ross R."/>
            <person name="Yang R."/>
            <person name="Briner A.E."/>
            <person name="Felis G.E."/>
            <person name="de Vos W.M."/>
            <person name="Barrangou R."/>
            <person name="Klaenhammer T.R."/>
            <person name="Caufield P.W."/>
            <person name="Cui Y."/>
            <person name="Zhang H."/>
            <person name="O'Toole P.W."/>
        </authorList>
    </citation>
    <scope>NUCLEOTIDE SEQUENCE [LARGE SCALE GENOMIC DNA]</scope>
    <source>
        <strain evidence="5 6">DSM 20178</strain>
    </source>
</reference>
<accession>A0A0R1EVM5</accession>